<dbReference type="OrthoDB" id="115856at2"/>
<keyword evidence="1 2" id="KW-0732">Signal</keyword>
<dbReference type="Pfam" id="PF00497">
    <property type="entry name" value="SBP_bac_3"/>
    <property type="match status" value="1"/>
</dbReference>
<dbReference type="PROSITE" id="PS51257">
    <property type="entry name" value="PROKAR_LIPOPROTEIN"/>
    <property type="match status" value="1"/>
</dbReference>
<keyword evidence="5" id="KW-1185">Reference proteome</keyword>
<dbReference type="GO" id="GO:0033294">
    <property type="term" value="F:ectoine binding"/>
    <property type="evidence" value="ECO:0007669"/>
    <property type="project" value="InterPro"/>
</dbReference>
<dbReference type="Gene3D" id="3.40.190.10">
    <property type="entry name" value="Periplasmic binding protein-like II"/>
    <property type="match status" value="2"/>
</dbReference>
<dbReference type="InterPro" id="IPR001638">
    <property type="entry name" value="Solute-binding_3/MltF_N"/>
</dbReference>
<organism evidence="4 5">
    <name type="scientific">Planococcus salinus</name>
    <dbReference type="NCBI Taxonomy" id="1848460"/>
    <lineage>
        <taxon>Bacteria</taxon>
        <taxon>Bacillati</taxon>
        <taxon>Bacillota</taxon>
        <taxon>Bacilli</taxon>
        <taxon>Bacillales</taxon>
        <taxon>Caryophanaceae</taxon>
        <taxon>Planococcus</taxon>
    </lineage>
</organism>
<dbReference type="AlphaFoldDB" id="A0A3M8P6Z3"/>
<gene>
    <name evidence="4" type="primary">ehuB</name>
    <name evidence="4" type="ORF">EEX84_10165</name>
</gene>
<reference evidence="4 5" key="1">
    <citation type="journal article" date="2018" name="Int. J. Syst. Evol. Microbiol.">
        <title>Planococcus salinus sp. nov., a moderately halophilic bacterium isolated from a saline-alkali soil.</title>
        <authorList>
            <person name="Gan L."/>
        </authorList>
    </citation>
    <scope>NUCLEOTIDE SEQUENCE [LARGE SCALE GENOMIC DNA]</scope>
    <source>
        <strain evidence="4 5">LCB217</strain>
    </source>
</reference>
<evidence type="ECO:0000313" key="5">
    <source>
        <dbReference type="Proteomes" id="UP000275473"/>
    </source>
</evidence>
<name>A0A3M8P6Z3_9BACL</name>
<dbReference type="SUPFAM" id="SSF53850">
    <property type="entry name" value="Periplasmic binding protein-like II"/>
    <property type="match status" value="1"/>
</dbReference>
<evidence type="ECO:0000256" key="1">
    <source>
        <dbReference type="ARBA" id="ARBA00022729"/>
    </source>
</evidence>
<dbReference type="EMBL" id="RIAX01000006">
    <property type="protein sequence ID" value="RNF39435.1"/>
    <property type="molecule type" value="Genomic_DNA"/>
</dbReference>
<sequence length="296" mass="31613">MKNVYKILFGSMTVFMLAACGGDNGGGDSGGESGSGSTLETIQEEGVVTVGFANERPYAYQESDGTITGQSVEIARAIFEEMGVQELEGSVVGFDSLISGLNSRNFDAVTAGMYITPERCANAAFAEPEYQIGIGIATQAGNPHDINSYEDIANNPDLTVAVMSGAIERDYMLANGVAEDQIQQVNDISAVITALDTGRVDAITMTDLTLQTAMQDQETENIEIVENVEQPIVDGEEVIGYGAAVFHPDDTELLERYNEILAEFKESGRLLELMEPFGFTEANLPGDVTAAELCEG</sequence>
<dbReference type="PANTHER" id="PTHR35936:SF17">
    <property type="entry name" value="ARGININE-BINDING EXTRACELLULAR PROTEIN ARTP"/>
    <property type="match status" value="1"/>
</dbReference>
<protein>
    <submittedName>
        <fullName evidence="4">Ectoine/hydroxyectoine ABC transporter substrate-binding protein EhuB</fullName>
    </submittedName>
</protein>
<dbReference type="SMART" id="SM00062">
    <property type="entry name" value="PBPb"/>
    <property type="match status" value="1"/>
</dbReference>
<feature type="signal peptide" evidence="2">
    <location>
        <begin position="1"/>
        <end position="18"/>
    </location>
</feature>
<evidence type="ECO:0000256" key="2">
    <source>
        <dbReference type="SAM" id="SignalP"/>
    </source>
</evidence>
<evidence type="ECO:0000313" key="4">
    <source>
        <dbReference type="EMBL" id="RNF39435.1"/>
    </source>
</evidence>
<proteinExistence type="predicted"/>
<accession>A0A3M8P6Z3</accession>
<comment type="caution">
    <text evidence="4">The sequence shown here is derived from an EMBL/GenBank/DDBJ whole genome shotgun (WGS) entry which is preliminary data.</text>
</comment>
<dbReference type="Proteomes" id="UP000275473">
    <property type="component" value="Unassembled WGS sequence"/>
</dbReference>
<dbReference type="RefSeq" id="WP_123165526.1">
    <property type="nucleotide sequence ID" value="NZ_RIAX01000006.1"/>
</dbReference>
<dbReference type="GO" id="GO:0051470">
    <property type="term" value="P:ectoine transmembrane transport"/>
    <property type="evidence" value="ECO:0007669"/>
    <property type="project" value="InterPro"/>
</dbReference>
<feature type="chain" id="PRO_5039598134" evidence="2">
    <location>
        <begin position="19"/>
        <end position="296"/>
    </location>
</feature>
<dbReference type="CDD" id="cd01002">
    <property type="entry name" value="PBP2_Ehub_like"/>
    <property type="match status" value="1"/>
</dbReference>
<evidence type="ECO:0000259" key="3">
    <source>
        <dbReference type="SMART" id="SM00062"/>
    </source>
</evidence>
<feature type="domain" description="Solute-binding protein family 3/N-terminal" evidence="3">
    <location>
        <begin position="47"/>
        <end position="281"/>
    </location>
</feature>
<dbReference type="NCBIfam" id="TIGR02995">
    <property type="entry name" value="ectoine_ehuB"/>
    <property type="match status" value="1"/>
</dbReference>
<dbReference type="PANTHER" id="PTHR35936">
    <property type="entry name" value="MEMBRANE-BOUND LYTIC MUREIN TRANSGLYCOSYLASE F"/>
    <property type="match status" value="1"/>
</dbReference>
<dbReference type="InterPro" id="IPR014337">
    <property type="entry name" value="Ectoine_EhuB"/>
</dbReference>